<evidence type="ECO:0000256" key="1">
    <source>
        <dbReference type="ARBA" id="ARBA00023015"/>
    </source>
</evidence>
<dbReference type="EMBL" id="FNFY01000005">
    <property type="protein sequence ID" value="SDK61660.1"/>
    <property type="molecule type" value="Genomic_DNA"/>
</dbReference>
<evidence type="ECO:0000256" key="2">
    <source>
        <dbReference type="ARBA" id="ARBA00023125"/>
    </source>
</evidence>
<feature type="domain" description="HTH marR-type" evidence="4">
    <location>
        <begin position="1"/>
        <end position="142"/>
    </location>
</feature>
<dbReference type="STRING" id="576118.SAMN05216216_105140"/>
<keyword evidence="6" id="KW-1185">Reference proteome</keyword>
<sequence>MDRMPETVNNLRDIYGYGYANIFNDVTDTVSKLHISKSQMEVLQYLFVHNQATPSEITEALNTTKSSTTHTLKKLSNKNLISFKMNELTNDRRSKLVTLNPNAKKLLVEFLSNIKDSIYEDIKDITADELAELHKATEIILKYTDGGKMNETYPEI</sequence>
<dbReference type="InterPro" id="IPR000835">
    <property type="entry name" value="HTH_MarR-typ"/>
</dbReference>
<dbReference type="Proteomes" id="UP000199008">
    <property type="component" value="Unassembled WGS sequence"/>
</dbReference>
<dbReference type="PANTHER" id="PTHR42756">
    <property type="entry name" value="TRANSCRIPTIONAL REGULATOR, MARR"/>
    <property type="match status" value="1"/>
</dbReference>
<reference evidence="6" key="1">
    <citation type="submission" date="2016-10" db="EMBL/GenBank/DDBJ databases">
        <authorList>
            <person name="Varghese N."/>
            <person name="Submissions S."/>
        </authorList>
    </citation>
    <scope>NUCLEOTIDE SEQUENCE [LARGE SCALE GENOMIC DNA]</scope>
    <source>
        <strain evidence="6">CGMCC 1.8895</strain>
    </source>
</reference>
<dbReference type="CDD" id="cd00090">
    <property type="entry name" value="HTH_ARSR"/>
    <property type="match status" value="1"/>
</dbReference>
<dbReference type="InterPro" id="IPR011991">
    <property type="entry name" value="ArsR-like_HTH"/>
</dbReference>
<protein>
    <submittedName>
        <fullName evidence="5">DNA-binding transcriptional regulator, MarR family</fullName>
    </submittedName>
</protein>
<dbReference type="GO" id="GO:0003677">
    <property type="term" value="F:DNA binding"/>
    <property type="evidence" value="ECO:0007669"/>
    <property type="project" value="UniProtKB-KW"/>
</dbReference>
<dbReference type="SMART" id="SM00347">
    <property type="entry name" value="HTH_MARR"/>
    <property type="match status" value="1"/>
</dbReference>
<keyword evidence="3" id="KW-0804">Transcription</keyword>
<dbReference type="Pfam" id="PF01047">
    <property type="entry name" value="MarR"/>
    <property type="match status" value="1"/>
</dbReference>
<dbReference type="AlphaFoldDB" id="A0A1G9DCU1"/>
<keyword evidence="1" id="KW-0805">Transcription regulation</keyword>
<evidence type="ECO:0000313" key="5">
    <source>
        <dbReference type="EMBL" id="SDK61660.1"/>
    </source>
</evidence>
<gene>
    <name evidence="5" type="ORF">SAMN05216216_105140</name>
</gene>
<dbReference type="GO" id="GO:0003700">
    <property type="term" value="F:DNA-binding transcription factor activity"/>
    <property type="evidence" value="ECO:0007669"/>
    <property type="project" value="InterPro"/>
</dbReference>
<dbReference type="PROSITE" id="PS50995">
    <property type="entry name" value="HTH_MARR_2"/>
    <property type="match status" value="1"/>
</dbReference>
<evidence type="ECO:0000313" key="6">
    <source>
        <dbReference type="Proteomes" id="UP000199008"/>
    </source>
</evidence>
<keyword evidence="2 5" id="KW-0238">DNA-binding</keyword>
<name>A0A1G9DCU1_9BACL</name>
<dbReference type="Gene3D" id="1.10.10.10">
    <property type="entry name" value="Winged helix-like DNA-binding domain superfamily/Winged helix DNA-binding domain"/>
    <property type="match status" value="1"/>
</dbReference>
<dbReference type="InterPro" id="IPR036390">
    <property type="entry name" value="WH_DNA-bd_sf"/>
</dbReference>
<dbReference type="PANTHER" id="PTHR42756:SF1">
    <property type="entry name" value="TRANSCRIPTIONAL REPRESSOR OF EMRAB OPERON"/>
    <property type="match status" value="1"/>
</dbReference>
<dbReference type="SUPFAM" id="SSF46785">
    <property type="entry name" value="Winged helix' DNA-binding domain"/>
    <property type="match status" value="1"/>
</dbReference>
<proteinExistence type="predicted"/>
<organism evidence="5 6">
    <name type="scientific">Lacicoccus qingdaonensis</name>
    <dbReference type="NCBI Taxonomy" id="576118"/>
    <lineage>
        <taxon>Bacteria</taxon>
        <taxon>Bacillati</taxon>
        <taxon>Bacillota</taxon>
        <taxon>Bacilli</taxon>
        <taxon>Bacillales</taxon>
        <taxon>Salinicoccaceae</taxon>
        <taxon>Lacicoccus</taxon>
    </lineage>
</organism>
<evidence type="ECO:0000256" key="3">
    <source>
        <dbReference type="ARBA" id="ARBA00023163"/>
    </source>
</evidence>
<dbReference type="InterPro" id="IPR036388">
    <property type="entry name" value="WH-like_DNA-bd_sf"/>
</dbReference>
<evidence type="ECO:0000259" key="4">
    <source>
        <dbReference type="PROSITE" id="PS50995"/>
    </source>
</evidence>
<accession>A0A1G9DCU1</accession>